<gene>
    <name evidence="4" type="ORF">J2S48_004097</name>
</gene>
<keyword evidence="2" id="KW-1133">Transmembrane helix</keyword>
<feature type="compositionally biased region" description="Gly residues" evidence="1">
    <location>
        <begin position="155"/>
        <end position="165"/>
    </location>
</feature>
<dbReference type="InterPro" id="IPR004509">
    <property type="entry name" value="Competence_ComEA_HhH"/>
</dbReference>
<sequence>MQPETAQQRLPDPWPFSPVHGSSGRAEPAATSAPVTSPSAVSLPATDPWSSASAATATAAPAEQSIRDEVRADADELVARLRARRSASGVAAAYAAAHGHPTDPRPEQGARRWALTGTTAMVAVVAVLLLGVGVAALSLRGDGVEPLTQVEARGEGAGTPEGGPGSIPATTGVAPTAPGSGIAAGAGSAPGETGAADAPAGGGLLVHVVGEVADPGLVTVPDGARVADALEAAGGATRKADLTAVNLARTVVDGEQLYVPRPGEPVLGPAAPGAGGAASGTGGQGAPSGGSATGATVDINTADAAALEALPGVGPSIAQAIVEWREANGPFANVDELEDVPGIGPATLAELRDTARVGP</sequence>
<dbReference type="EMBL" id="JAVDYE010000001">
    <property type="protein sequence ID" value="MDR7384582.1"/>
    <property type="molecule type" value="Genomic_DNA"/>
</dbReference>
<evidence type="ECO:0000313" key="4">
    <source>
        <dbReference type="EMBL" id="MDR7384582.1"/>
    </source>
</evidence>
<dbReference type="Proteomes" id="UP001183585">
    <property type="component" value="Unassembled WGS sequence"/>
</dbReference>
<dbReference type="SMART" id="SM00278">
    <property type="entry name" value="HhH1"/>
    <property type="match status" value="2"/>
</dbReference>
<dbReference type="PANTHER" id="PTHR21180:SF32">
    <property type="entry name" value="ENDONUCLEASE_EXONUCLEASE_PHOSPHATASE FAMILY DOMAIN-CONTAINING PROTEIN 1"/>
    <property type="match status" value="1"/>
</dbReference>
<dbReference type="NCBIfam" id="TIGR00426">
    <property type="entry name" value="competence protein ComEA helix-hairpin-helix repeat region"/>
    <property type="match status" value="1"/>
</dbReference>
<evidence type="ECO:0000259" key="3">
    <source>
        <dbReference type="SMART" id="SM00278"/>
    </source>
</evidence>
<reference evidence="4 5" key="1">
    <citation type="submission" date="2023-07" db="EMBL/GenBank/DDBJ databases">
        <title>Sequencing the genomes of 1000 actinobacteria strains.</title>
        <authorList>
            <person name="Klenk H.-P."/>
        </authorList>
    </citation>
    <scope>NUCLEOTIDE SEQUENCE [LARGE SCALE GENOMIC DNA]</scope>
    <source>
        <strain evidence="4 5">DSM 45554</strain>
    </source>
</reference>
<evidence type="ECO:0000313" key="5">
    <source>
        <dbReference type="Proteomes" id="UP001183585"/>
    </source>
</evidence>
<keyword evidence="2" id="KW-0472">Membrane</keyword>
<dbReference type="InterPro" id="IPR003583">
    <property type="entry name" value="Hlx-hairpin-Hlx_DNA-bd_motif"/>
</dbReference>
<dbReference type="InterPro" id="IPR019554">
    <property type="entry name" value="Soluble_ligand-bd"/>
</dbReference>
<feature type="transmembrane region" description="Helical" evidence="2">
    <location>
        <begin position="113"/>
        <end position="139"/>
    </location>
</feature>
<evidence type="ECO:0000256" key="2">
    <source>
        <dbReference type="SAM" id="Phobius"/>
    </source>
</evidence>
<feature type="region of interest" description="Disordered" evidence="1">
    <location>
        <begin position="260"/>
        <end position="294"/>
    </location>
</feature>
<dbReference type="Gene3D" id="1.10.150.320">
    <property type="entry name" value="Photosystem II 12 kDa extrinsic protein"/>
    <property type="match status" value="1"/>
</dbReference>
<feature type="region of interest" description="Disordered" evidence="1">
    <location>
        <begin position="1"/>
        <end position="67"/>
    </location>
</feature>
<feature type="region of interest" description="Disordered" evidence="1">
    <location>
        <begin position="153"/>
        <end position="195"/>
    </location>
</feature>
<dbReference type="InterPro" id="IPR010994">
    <property type="entry name" value="RuvA_2-like"/>
</dbReference>
<evidence type="ECO:0000256" key="1">
    <source>
        <dbReference type="SAM" id="MobiDB-lite"/>
    </source>
</evidence>
<dbReference type="Pfam" id="PF12836">
    <property type="entry name" value="HHH_3"/>
    <property type="match status" value="1"/>
</dbReference>
<dbReference type="PANTHER" id="PTHR21180">
    <property type="entry name" value="ENDONUCLEASE/EXONUCLEASE/PHOSPHATASE FAMILY DOMAIN-CONTAINING PROTEIN 1"/>
    <property type="match status" value="1"/>
</dbReference>
<organism evidence="4 5">
    <name type="scientific">Promicromonospora iranensis</name>
    <dbReference type="NCBI Taxonomy" id="1105144"/>
    <lineage>
        <taxon>Bacteria</taxon>
        <taxon>Bacillati</taxon>
        <taxon>Actinomycetota</taxon>
        <taxon>Actinomycetes</taxon>
        <taxon>Micrococcales</taxon>
        <taxon>Promicromonosporaceae</taxon>
        <taxon>Promicromonospora</taxon>
    </lineage>
</organism>
<proteinExistence type="predicted"/>
<feature type="compositionally biased region" description="Low complexity" evidence="1">
    <location>
        <begin position="28"/>
        <end position="62"/>
    </location>
</feature>
<feature type="domain" description="Helix-hairpin-helix DNA-binding motif class 1" evidence="3">
    <location>
        <begin position="335"/>
        <end position="354"/>
    </location>
</feature>
<protein>
    <submittedName>
        <fullName evidence="4">Competence protein ComEA</fullName>
    </submittedName>
</protein>
<keyword evidence="2" id="KW-0812">Transmembrane</keyword>
<dbReference type="Gene3D" id="3.10.560.10">
    <property type="entry name" value="Outer membrane lipoprotein wza domain like"/>
    <property type="match status" value="1"/>
</dbReference>
<name>A0ABU2CTD4_9MICO</name>
<feature type="domain" description="Helix-hairpin-helix DNA-binding motif class 1" evidence="3">
    <location>
        <begin position="305"/>
        <end position="324"/>
    </location>
</feature>
<feature type="compositionally biased region" description="Low complexity" evidence="1">
    <location>
        <begin position="177"/>
        <end position="195"/>
    </location>
</feature>
<dbReference type="Pfam" id="PF10531">
    <property type="entry name" value="SLBB"/>
    <property type="match status" value="1"/>
</dbReference>
<dbReference type="InterPro" id="IPR051675">
    <property type="entry name" value="Endo/Exo/Phosphatase_dom_1"/>
</dbReference>
<feature type="compositionally biased region" description="Gly residues" evidence="1">
    <location>
        <begin position="273"/>
        <end position="292"/>
    </location>
</feature>
<dbReference type="RefSeq" id="WP_274992957.1">
    <property type="nucleotide sequence ID" value="NZ_JAJQQP010000003.1"/>
</dbReference>
<comment type="caution">
    <text evidence="4">The sequence shown here is derived from an EMBL/GenBank/DDBJ whole genome shotgun (WGS) entry which is preliminary data.</text>
</comment>
<accession>A0ABU2CTD4</accession>
<dbReference type="SUPFAM" id="SSF47781">
    <property type="entry name" value="RuvA domain 2-like"/>
    <property type="match status" value="1"/>
</dbReference>
<keyword evidence="5" id="KW-1185">Reference proteome</keyword>